<keyword evidence="1" id="KW-1133">Transmembrane helix</keyword>
<keyword evidence="1" id="KW-0812">Transmembrane</keyword>
<proteinExistence type="predicted"/>
<dbReference type="Gene3D" id="3.40.50.2300">
    <property type="match status" value="2"/>
</dbReference>
<dbReference type="CDD" id="cd06325">
    <property type="entry name" value="PBP1_ABC_unchar_transporter"/>
    <property type="match status" value="1"/>
</dbReference>
<dbReference type="Proteomes" id="UP000179115">
    <property type="component" value="Unassembled WGS sequence"/>
</dbReference>
<dbReference type="SUPFAM" id="SSF53822">
    <property type="entry name" value="Periplasmic binding protein-like I"/>
    <property type="match status" value="1"/>
</dbReference>
<evidence type="ECO:0000313" key="3">
    <source>
        <dbReference type="Proteomes" id="UP000179115"/>
    </source>
</evidence>
<organism evidence="2 3">
    <name type="scientific">Candidatus Kaiserbacteria bacterium RIFCSPLOWO2_01_FULL_51_21</name>
    <dbReference type="NCBI Taxonomy" id="1798508"/>
    <lineage>
        <taxon>Bacteria</taxon>
        <taxon>Candidatus Kaiseribacteriota</taxon>
    </lineage>
</organism>
<accession>A0A1F6EDE4</accession>
<evidence type="ECO:0008006" key="4">
    <source>
        <dbReference type="Google" id="ProtNLM"/>
    </source>
</evidence>
<dbReference type="STRING" id="1798508.A3A35_00825"/>
<dbReference type="Pfam" id="PF04392">
    <property type="entry name" value="ABC_sub_bind"/>
    <property type="match status" value="1"/>
</dbReference>
<name>A0A1F6EDE4_9BACT</name>
<keyword evidence="1" id="KW-0472">Membrane</keyword>
<dbReference type="AlphaFoldDB" id="A0A1F6EDE4"/>
<evidence type="ECO:0000256" key="1">
    <source>
        <dbReference type="SAM" id="Phobius"/>
    </source>
</evidence>
<comment type="caution">
    <text evidence="2">The sequence shown here is derived from an EMBL/GenBank/DDBJ whole genome shotgun (WGS) entry which is preliminary data.</text>
</comment>
<dbReference type="PANTHER" id="PTHR35271">
    <property type="entry name" value="ABC TRANSPORTER, SUBSTRATE-BINDING LIPOPROTEIN-RELATED"/>
    <property type="match status" value="1"/>
</dbReference>
<protein>
    <recommendedName>
        <fullName evidence="4">ABC transporter substrate-binding protein</fullName>
    </recommendedName>
</protein>
<gene>
    <name evidence="2" type="ORF">A3A35_00825</name>
</gene>
<dbReference type="PANTHER" id="PTHR35271:SF1">
    <property type="entry name" value="ABC TRANSPORTER, SUBSTRATE-BINDING LIPOPROTEIN"/>
    <property type="match status" value="1"/>
</dbReference>
<dbReference type="InterPro" id="IPR028082">
    <property type="entry name" value="Peripla_BP_I"/>
</dbReference>
<dbReference type="InterPro" id="IPR007487">
    <property type="entry name" value="ABC_transpt-TYRBP-like"/>
</dbReference>
<sequence length="345" mass="36279">MQSPVKIASAAILIVALGVIGWFYLPSTKTPAPPAPKTVGILQYLQVTGAMADGFKKKMAELGYVEGQNVTYIFERFDVPAEGTATAQKLLGQKVDMIYAITSVAGRGALAATKEAGVNTPIVYAHANSPVSDGLAASFRSSGNNATGVAVNIPEVTAKKLEFLKQINPNIKKVLTFDAVFSDPAQVTGLAELDTQAPKFGITVVKYKIQGSPGPAGNAEIQKYMQALKPGDFDAFLQPAGPVAGDFGGFKILLVEVTRLKLPAVYLNIPFVKAGGLFSYGHDTFGVGEQAAVMADKVLKGTKPSDIPIEFAAANELDLNLKAAAEIGITFPDTMLSTAKVKVTQ</sequence>
<dbReference type="EMBL" id="MFLV01000011">
    <property type="protein sequence ID" value="OGG71689.1"/>
    <property type="molecule type" value="Genomic_DNA"/>
</dbReference>
<feature type="transmembrane region" description="Helical" evidence="1">
    <location>
        <begin position="7"/>
        <end position="25"/>
    </location>
</feature>
<evidence type="ECO:0000313" key="2">
    <source>
        <dbReference type="EMBL" id="OGG71689.1"/>
    </source>
</evidence>
<reference evidence="2 3" key="1">
    <citation type="journal article" date="2016" name="Nat. Commun.">
        <title>Thousands of microbial genomes shed light on interconnected biogeochemical processes in an aquifer system.</title>
        <authorList>
            <person name="Anantharaman K."/>
            <person name="Brown C.T."/>
            <person name="Hug L.A."/>
            <person name="Sharon I."/>
            <person name="Castelle C.J."/>
            <person name="Probst A.J."/>
            <person name="Thomas B.C."/>
            <person name="Singh A."/>
            <person name="Wilkins M.J."/>
            <person name="Karaoz U."/>
            <person name="Brodie E.L."/>
            <person name="Williams K.H."/>
            <person name="Hubbard S.S."/>
            <person name="Banfield J.F."/>
        </authorList>
    </citation>
    <scope>NUCLEOTIDE SEQUENCE [LARGE SCALE GENOMIC DNA]</scope>
</reference>